<evidence type="ECO:0000313" key="9">
    <source>
        <dbReference type="EMBL" id="SHF27981.1"/>
    </source>
</evidence>
<dbReference type="GO" id="GO:0005886">
    <property type="term" value="C:plasma membrane"/>
    <property type="evidence" value="ECO:0007669"/>
    <property type="project" value="UniProtKB-SubCell"/>
</dbReference>
<dbReference type="InterPro" id="IPR025857">
    <property type="entry name" value="MacB_PCD"/>
</dbReference>
<organism evidence="9 10">
    <name type="scientific">Thermomonas hydrothermalis</name>
    <dbReference type="NCBI Taxonomy" id="213588"/>
    <lineage>
        <taxon>Bacteria</taxon>
        <taxon>Pseudomonadati</taxon>
        <taxon>Pseudomonadota</taxon>
        <taxon>Gammaproteobacteria</taxon>
        <taxon>Lysobacterales</taxon>
        <taxon>Lysobacteraceae</taxon>
        <taxon>Thermomonas</taxon>
    </lineage>
</organism>
<name>A0A1M5ACC2_9GAMM</name>
<reference evidence="10" key="1">
    <citation type="submission" date="2016-11" db="EMBL/GenBank/DDBJ databases">
        <authorList>
            <person name="Varghese N."/>
            <person name="Submissions S."/>
        </authorList>
    </citation>
    <scope>NUCLEOTIDE SEQUENCE [LARGE SCALE GENOMIC DNA]</scope>
    <source>
        <strain evidence="10">DSM 14834</strain>
    </source>
</reference>
<keyword evidence="5 6" id="KW-0472">Membrane</keyword>
<comment type="subcellular location">
    <subcellularLocation>
        <location evidence="1">Cell membrane</location>
        <topology evidence="1">Multi-pass membrane protein</topology>
    </subcellularLocation>
</comment>
<feature type="transmembrane region" description="Helical" evidence="6">
    <location>
        <begin position="64"/>
        <end position="87"/>
    </location>
</feature>
<dbReference type="InterPro" id="IPR003838">
    <property type="entry name" value="ABC3_permease_C"/>
</dbReference>
<evidence type="ECO:0000256" key="5">
    <source>
        <dbReference type="ARBA" id="ARBA00023136"/>
    </source>
</evidence>
<evidence type="ECO:0000256" key="1">
    <source>
        <dbReference type="ARBA" id="ARBA00004651"/>
    </source>
</evidence>
<dbReference type="OrthoDB" id="241967at2"/>
<evidence type="ECO:0000259" key="8">
    <source>
        <dbReference type="Pfam" id="PF12704"/>
    </source>
</evidence>
<feature type="transmembrane region" description="Helical" evidence="6">
    <location>
        <begin position="400"/>
        <end position="421"/>
    </location>
</feature>
<evidence type="ECO:0000256" key="4">
    <source>
        <dbReference type="ARBA" id="ARBA00022989"/>
    </source>
</evidence>
<evidence type="ECO:0000256" key="6">
    <source>
        <dbReference type="SAM" id="Phobius"/>
    </source>
</evidence>
<dbReference type="AlphaFoldDB" id="A0A1M5ACC2"/>
<dbReference type="InterPro" id="IPR050250">
    <property type="entry name" value="Macrolide_Exporter_MacB"/>
</dbReference>
<feature type="domain" description="MacB-like periplasmic core" evidence="8">
    <location>
        <begin position="69"/>
        <end position="274"/>
    </location>
</feature>
<dbReference type="PANTHER" id="PTHR30572">
    <property type="entry name" value="MEMBRANE COMPONENT OF TRANSPORTER-RELATED"/>
    <property type="match status" value="1"/>
</dbReference>
<dbReference type="GO" id="GO:0022857">
    <property type="term" value="F:transmembrane transporter activity"/>
    <property type="evidence" value="ECO:0007669"/>
    <property type="project" value="TreeGrafter"/>
</dbReference>
<dbReference type="Pfam" id="PF12704">
    <property type="entry name" value="MacB_PCD"/>
    <property type="match status" value="1"/>
</dbReference>
<keyword evidence="3 6" id="KW-0812">Transmembrane</keyword>
<evidence type="ECO:0000259" key="7">
    <source>
        <dbReference type="Pfam" id="PF02687"/>
    </source>
</evidence>
<evidence type="ECO:0000256" key="3">
    <source>
        <dbReference type="ARBA" id="ARBA00022692"/>
    </source>
</evidence>
<accession>A0A1M5ACC2</accession>
<feature type="transmembrane region" description="Helical" evidence="6">
    <location>
        <begin position="340"/>
        <end position="373"/>
    </location>
</feature>
<dbReference type="EMBL" id="FQUK01000051">
    <property type="protein sequence ID" value="SHF27981.1"/>
    <property type="molecule type" value="Genomic_DNA"/>
</dbReference>
<protein>
    <submittedName>
        <fullName evidence="9">Putative ABC transport system permease protein</fullName>
    </submittedName>
</protein>
<feature type="domain" description="ABC3 transporter permease C-terminal" evidence="7">
    <location>
        <begin position="307"/>
        <end position="427"/>
    </location>
</feature>
<gene>
    <name evidence="9" type="ORF">SAMN02745204_02176</name>
</gene>
<feature type="transmembrane region" description="Helical" evidence="6">
    <location>
        <begin position="29"/>
        <end position="52"/>
    </location>
</feature>
<evidence type="ECO:0000256" key="2">
    <source>
        <dbReference type="ARBA" id="ARBA00022475"/>
    </source>
</evidence>
<dbReference type="Pfam" id="PF02687">
    <property type="entry name" value="FtsX"/>
    <property type="match status" value="1"/>
</dbReference>
<evidence type="ECO:0000313" key="10">
    <source>
        <dbReference type="Proteomes" id="UP000242857"/>
    </source>
</evidence>
<dbReference type="STRING" id="213588.SAMN02745204_02176"/>
<dbReference type="RefSeq" id="WP_072756567.1">
    <property type="nucleotide sequence ID" value="NZ_FQUK01000051.1"/>
</dbReference>
<dbReference type="Proteomes" id="UP000242857">
    <property type="component" value="Unassembled WGS sequence"/>
</dbReference>
<keyword evidence="10" id="KW-1185">Reference proteome</keyword>
<keyword evidence="2" id="KW-1003">Cell membrane</keyword>
<feature type="transmembrane region" description="Helical" evidence="6">
    <location>
        <begin position="303"/>
        <end position="328"/>
    </location>
</feature>
<dbReference type="PANTHER" id="PTHR30572:SF15">
    <property type="entry name" value="ABC TRANSPORTER PERMEASE"/>
    <property type="match status" value="1"/>
</dbReference>
<sequence>MKRFFSGLLTLLLLVLVLAIWIALPWFMVLGLVVAIGLWLGLTRSGQLAWAAARIGIASLPQRWGASSVVVVGIAGVVGVLVAMLAMGEGFKATLDSTGDTRTAILLRAGSQAETNSVITRDQVPLIATLPGIARDGEGRPLVSPELSQVVNLPSRADGTDANVQFRGIGPAGWVIRPQVKIVEGRRFQPGLREIVVGRGAQQRFRGLAVGQTLKLANQSWTVVGVFKSGDAHESELWTDADVLGPAYQRSAFQSVTVKLTDASALRRLKAALASDPRLKLDALTTRDYYGRQSAGLTKLIRILGNVIGTIMAIGAVFGALNSMYAAVAGRAREIATLRAIGFGGLSVVTGVMLETLLLALLGGLLGAAIAWLLFNGYTVSTLGQNFSQVVFQFKVSPTLLWTGLKWALGIGLIGGLLPALRAARLPVTEALRAI</sequence>
<proteinExistence type="predicted"/>
<keyword evidence="4 6" id="KW-1133">Transmembrane helix</keyword>